<evidence type="ECO:0000313" key="3">
    <source>
        <dbReference type="Proteomes" id="UP001377567"/>
    </source>
</evidence>
<dbReference type="Proteomes" id="UP001377567">
    <property type="component" value="Unassembled WGS sequence"/>
</dbReference>
<keyword evidence="3" id="KW-1185">Reference proteome</keyword>
<organism evidence="2 3">
    <name type="scientific">Maudiozyma humilis</name>
    <name type="common">Sour dough yeast</name>
    <name type="synonym">Kazachstania humilis</name>
    <dbReference type="NCBI Taxonomy" id="51915"/>
    <lineage>
        <taxon>Eukaryota</taxon>
        <taxon>Fungi</taxon>
        <taxon>Dikarya</taxon>
        <taxon>Ascomycota</taxon>
        <taxon>Saccharomycotina</taxon>
        <taxon>Saccharomycetes</taxon>
        <taxon>Saccharomycetales</taxon>
        <taxon>Saccharomycetaceae</taxon>
        <taxon>Maudiozyma</taxon>
    </lineage>
</organism>
<feature type="region of interest" description="Disordered" evidence="1">
    <location>
        <begin position="41"/>
        <end position="140"/>
    </location>
</feature>
<feature type="region of interest" description="Disordered" evidence="1">
    <location>
        <begin position="175"/>
        <end position="199"/>
    </location>
</feature>
<sequence length="366" mass="39343">MIHRSHTYSYRARPQTNVSGVPAYNQAPGCNTLPGHPVPGYLTPGYSHTATFPQGNLPQSGPGHRRTHSQGPAPQGQPRRSRSINATVRPSGGNPARPGNNAHSDSPYAFANSLARTPSISSASATGNPQPRRTALQRQREQMRAQFTFPNGEVFTPRPPVAVALAPPVPPAPVAVPSPATVPTAPAQSAKRSPRKKLGRLFRGMLGRDKDKDKDRDIVPVSVPVLALPVEIRRADKGEDIVQRLEREWDTVHLNTGADMSLADATVRSASLGSLSVSSAVSSPGRDEARGQCPRTVRFAPGIFVGETFAQAEYLRAEPEEIVQGPGSGSGEGAALNSSAKMEVNAYKQYEMFVHPESRRYTHFFA</sequence>
<reference evidence="2 3" key="1">
    <citation type="journal article" date="2023" name="Elife">
        <title>Identification of key yeast species and microbe-microbe interactions impacting larval growth of Drosophila in the wild.</title>
        <authorList>
            <person name="Mure A."/>
            <person name="Sugiura Y."/>
            <person name="Maeda R."/>
            <person name="Honda K."/>
            <person name="Sakurai N."/>
            <person name="Takahashi Y."/>
            <person name="Watada M."/>
            <person name="Katoh T."/>
            <person name="Gotoh A."/>
            <person name="Gotoh Y."/>
            <person name="Taniguchi I."/>
            <person name="Nakamura K."/>
            <person name="Hayashi T."/>
            <person name="Katayama T."/>
            <person name="Uemura T."/>
            <person name="Hattori Y."/>
        </authorList>
    </citation>
    <scope>NUCLEOTIDE SEQUENCE [LARGE SCALE GENOMIC DNA]</scope>
    <source>
        <strain evidence="2 3">KH-74</strain>
    </source>
</reference>
<proteinExistence type="predicted"/>
<accession>A0AAV5RY34</accession>
<feature type="compositionally biased region" description="Low complexity" evidence="1">
    <location>
        <begin position="177"/>
        <end position="187"/>
    </location>
</feature>
<feature type="compositionally biased region" description="Polar residues" evidence="1">
    <location>
        <begin position="114"/>
        <end position="131"/>
    </location>
</feature>
<name>A0AAV5RY34_MAUHU</name>
<dbReference type="EMBL" id="BTGD01000006">
    <property type="protein sequence ID" value="GMM56046.1"/>
    <property type="molecule type" value="Genomic_DNA"/>
</dbReference>
<comment type="caution">
    <text evidence="2">The sequence shown here is derived from an EMBL/GenBank/DDBJ whole genome shotgun (WGS) entry which is preliminary data.</text>
</comment>
<feature type="compositionally biased region" description="Polar residues" evidence="1">
    <location>
        <begin position="46"/>
        <end position="59"/>
    </location>
</feature>
<feature type="region of interest" description="Disordered" evidence="1">
    <location>
        <begin position="1"/>
        <end position="23"/>
    </location>
</feature>
<evidence type="ECO:0000313" key="2">
    <source>
        <dbReference type="EMBL" id="GMM56046.1"/>
    </source>
</evidence>
<protein>
    <submittedName>
        <fullName evidence="2">Uncharacterized protein</fullName>
    </submittedName>
</protein>
<evidence type="ECO:0000256" key="1">
    <source>
        <dbReference type="SAM" id="MobiDB-lite"/>
    </source>
</evidence>
<dbReference type="AlphaFoldDB" id="A0AAV5RY34"/>
<gene>
    <name evidence="2" type="ORF">DAKH74_026620</name>
</gene>